<evidence type="ECO:0000256" key="2">
    <source>
        <dbReference type="SAM" id="Phobius"/>
    </source>
</evidence>
<reference evidence="4" key="1">
    <citation type="journal article" date="2019" name="Int. J. Syst. Evol. Microbiol.">
        <title>The Global Catalogue of Microorganisms (GCM) 10K type strain sequencing project: providing services to taxonomists for standard genome sequencing and annotation.</title>
        <authorList>
            <consortium name="The Broad Institute Genomics Platform"/>
            <consortium name="The Broad Institute Genome Sequencing Center for Infectious Disease"/>
            <person name="Wu L."/>
            <person name="Ma J."/>
        </authorList>
    </citation>
    <scope>NUCLEOTIDE SEQUENCE [LARGE SCALE GENOMIC DNA]</scope>
    <source>
        <strain evidence="4">JCM 18298</strain>
    </source>
</reference>
<evidence type="ECO:0000313" key="3">
    <source>
        <dbReference type="EMBL" id="GAA5047185.1"/>
    </source>
</evidence>
<feature type="region of interest" description="Disordered" evidence="1">
    <location>
        <begin position="179"/>
        <end position="312"/>
    </location>
</feature>
<feature type="compositionally biased region" description="Low complexity" evidence="1">
    <location>
        <begin position="269"/>
        <end position="283"/>
    </location>
</feature>
<feature type="transmembrane region" description="Helical" evidence="2">
    <location>
        <begin position="34"/>
        <end position="60"/>
    </location>
</feature>
<proteinExistence type="predicted"/>
<dbReference type="EMBL" id="BAABJM010000001">
    <property type="protein sequence ID" value="GAA5047185.1"/>
    <property type="molecule type" value="Genomic_DNA"/>
</dbReference>
<keyword evidence="2" id="KW-1133">Transmembrane helix</keyword>
<evidence type="ECO:0000313" key="4">
    <source>
        <dbReference type="Proteomes" id="UP001500603"/>
    </source>
</evidence>
<feature type="transmembrane region" description="Helical" evidence="2">
    <location>
        <begin position="72"/>
        <end position="96"/>
    </location>
</feature>
<gene>
    <name evidence="3" type="ORF">GCM10023318_13380</name>
</gene>
<keyword evidence="2" id="KW-0812">Transmembrane</keyword>
<dbReference type="RefSeq" id="WP_345494149.1">
    <property type="nucleotide sequence ID" value="NZ_BAABJM010000001.1"/>
</dbReference>
<feature type="transmembrane region" description="Helical" evidence="2">
    <location>
        <begin position="108"/>
        <end position="131"/>
    </location>
</feature>
<keyword evidence="4" id="KW-1185">Reference proteome</keyword>
<protein>
    <submittedName>
        <fullName evidence="3">Uncharacterized protein</fullName>
    </submittedName>
</protein>
<keyword evidence="2" id="KW-0472">Membrane</keyword>
<feature type="compositionally biased region" description="Low complexity" evidence="1">
    <location>
        <begin position="214"/>
        <end position="235"/>
    </location>
</feature>
<name>A0ABP9K0Y7_9NOCA</name>
<organism evidence="3 4">
    <name type="scientific">Nocardia callitridis</name>
    <dbReference type="NCBI Taxonomy" id="648753"/>
    <lineage>
        <taxon>Bacteria</taxon>
        <taxon>Bacillati</taxon>
        <taxon>Actinomycetota</taxon>
        <taxon>Actinomycetes</taxon>
        <taxon>Mycobacteriales</taxon>
        <taxon>Nocardiaceae</taxon>
        <taxon>Nocardia</taxon>
    </lineage>
</organism>
<accession>A0ABP9K0Y7</accession>
<evidence type="ECO:0000256" key="1">
    <source>
        <dbReference type="SAM" id="MobiDB-lite"/>
    </source>
</evidence>
<feature type="transmembrane region" description="Helical" evidence="2">
    <location>
        <begin position="137"/>
        <end position="162"/>
    </location>
</feature>
<sequence>MSYSQYSGGYQPYPVYSGGAQGAPGGGTAITAGVLASIGAVAELLGGVVNVVLAVGLGALLGSESAEIGGNWYTLFVLVTGVVAIVAGILLGWGAIALFNKKALGRTLIVVGCLLVIVAALVSFALSQMVADSLSGVGLLAGGIISGVVLVFPIATLILVLLSSTSRWLSYRPELGGQPYPGPSGYPQPQGYPPPGAQQAPSQWGVAGPQQQWGVAGSPPQPGAGQQPGQPVRPGFAQQGAPWPATPEPSAPQPNWNQPPVAPETVIATPGSSSSGPPNGTNGLLSKAPNLGDGGQVGPTDQTVWRRPPENG</sequence>
<comment type="caution">
    <text evidence="3">The sequence shown here is derived from an EMBL/GenBank/DDBJ whole genome shotgun (WGS) entry which is preliminary data.</text>
</comment>
<dbReference type="Proteomes" id="UP001500603">
    <property type="component" value="Unassembled WGS sequence"/>
</dbReference>
<feature type="compositionally biased region" description="Pro residues" evidence="1">
    <location>
        <begin position="180"/>
        <end position="196"/>
    </location>
</feature>